<dbReference type="InterPro" id="IPR007497">
    <property type="entry name" value="SIMPL/DUF541"/>
</dbReference>
<feature type="non-terminal residue" evidence="1">
    <location>
        <position position="1"/>
    </location>
</feature>
<protein>
    <submittedName>
        <fullName evidence="1">DUF541 domain-containing protein</fullName>
    </submittedName>
</protein>
<organism evidence="1 2">
    <name type="scientific">Sphingomonas parva</name>
    <dbReference type="NCBI Taxonomy" id="2555898"/>
    <lineage>
        <taxon>Bacteria</taxon>
        <taxon>Pseudomonadati</taxon>
        <taxon>Pseudomonadota</taxon>
        <taxon>Alphaproteobacteria</taxon>
        <taxon>Sphingomonadales</taxon>
        <taxon>Sphingomonadaceae</taxon>
        <taxon>Sphingomonas</taxon>
    </lineage>
</organism>
<evidence type="ECO:0000313" key="1">
    <source>
        <dbReference type="EMBL" id="TFI56374.1"/>
    </source>
</evidence>
<dbReference type="Pfam" id="PF04402">
    <property type="entry name" value="SIMPL"/>
    <property type="match status" value="1"/>
</dbReference>
<dbReference type="RefSeq" id="WP_135090581.1">
    <property type="nucleotide sequence ID" value="NZ_SPDV01000092.1"/>
</dbReference>
<dbReference type="Proteomes" id="UP000298213">
    <property type="component" value="Unassembled WGS sequence"/>
</dbReference>
<gene>
    <name evidence="1" type="ORF">E2493_20495</name>
</gene>
<dbReference type="EMBL" id="SPDV01000092">
    <property type="protein sequence ID" value="TFI56374.1"/>
    <property type="molecule type" value="Genomic_DNA"/>
</dbReference>
<name>A0A4Y8ZKA9_9SPHN</name>
<sequence>RRLGVRAEDIQTGHAARIGFIGNAAYTVEGGPLGDGPGAEAPMAGAARAGDARMISIRLGAPERFAELDAALAREGATAVTAPDFQVADPDGQARAAKLDALRRARADAEAYAAALDMRVARIVRVADAERSADDAIEMIRLMSRDSAPDARVETRAAVTVEFALAPK</sequence>
<accession>A0A4Y8ZKA9</accession>
<reference evidence="1 2" key="1">
    <citation type="submission" date="2019-03" db="EMBL/GenBank/DDBJ databases">
        <title>Genome sequence of Sphingomonas sp. 17J27-24.</title>
        <authorList>
            <person name="Kim M."/>
            <person name="Maeng S."/>
            <person name="Sathiyaraj S."/>
        </authorList>
    </citation>
    <scope>NUCLEOTIDE SEQUENCE [LARGE SCALE GENOMIC DNA]</scope>
    <source>
        <strain evidence="1 2">17J27-24</strain>
    </source>
</reference>
<dbReference type="AlphaFoldDB" id="A0A4Y8ZKA9"/>
<comment type="caution">
    <text evidence="1">The sequence shown here is derived from an EMBL/GenBank/DDBJ whole genome shotgun (WGS) entry which is preliminary data.</text>
</comment>
<keyword evidence="2" id="KW-1185">Reference proteome</keyword>
<dbReference type="Gene3D" id="3.30.110.170">
    <property type="entry name" value="Protein of unknown function (DUF541), domain 1"/>
    <property type="match status" value="1"/>
</dbReference>
<evidence type="ECO:0000313" key="2">
    <source>
        <dbReference type="Proteomes" id="UP000298213"/>
    </source>
</evidence>
<proteinExistence type="predicted"/>